<evidence type="ECO:0000313" key="3">
    <source>
        <dbReference type="Proteomes" id="UP000265765"/>
    </source>
</evidence>
<dbReference type="AlphaFoldDB" id="A0AAI8L5L2"/>
<protein>
    <submittedName>
        <fullName evidence="2">Uncharacterized protein</fullName>
    </submittedName>
</protein>
<accession>A0AAI8L5L2</accession>
<evidence type="ECO:0000313" key="2">
    <source>
        <dbReference type="EMBL" id="AYC41807.1"/>
    </source>
</evidence>
<sequence>MYGSSGPTPRDRIAAARLTARAVKRQERTFTWAPVCRPYSVASRAALGYLPRMKQEPPLVREVHPELIEELAALLEAEGERELATCVRDVRLVGACGCGDDFCQSILTAEHPRGQPYGPGHRCVPLLPSSGDLILDVVNGRIVYIEILGRPPLPRRAQPEQGPPGAGQQVGLPV</sequence>
<name>A0AAI8L5L2_9ACTN</name>
<proteinExistence type="predicted"/>
<feature type="region of interest" description="Disordered" evidence="1">
    <location>
        <begin position="153"/>
        <end position="174"/>
    </location>
</feature>
<evidence type="ECO:0000256" key="1">
    <source>
        <dbReference type="SAM" id="MobiDB-lite"/>
    </source>
</evidence>
<gene>
    <name evidence="2" type="ORF">DWG14_06098</name>
</gene>
<dbReference type="Proteomes" id="UP000265765">
    <property type="component" value="Chromosome"/>
</dbReference>
<dbReference type="EMBL" id="CP032427">
    <property type="protein sequence ID" value="AYC41807.1"/>
    <property type="molecule type" value="Genomic_DNA"/>
</dbReference>
<organism evidence="2 3">
    <name type="scientific">Streptomyces griseorubiginosus</name>
    <dbReference type="NCBI Taxonomy" id="67304"/>
    <lineage>
        <taxon>Bacteria</taxon>
        <taxon>Bacillati</taxon>
        <taxon>Actinomycetota</taxon>
        <taxon>Actinomycetes</taxon>
        <taxon>Kitasatosporales</taxon>
        <taxon>Streptomycetaceae</taxon>
        <taxon>Streptomyces</taxon>
    </lineage>
</organism>
<dbReference type="KEGG" id="sge:DWG14_06098"/>
<reference evidence="2 3" key="1">
    <citation type="submission" date="2018-09" db="EMBL/GenBank/DDBJ databases">
        <title>Production of Trimethoprim by Streptomyces sp. 3E-1.</title>
        <authorList>
            <person name="Kang H.J."/>
            <person name="Kim S.B."/>
        </authorList>
    </citation>
    <scope>NUCLEOTIDE SEQUENCE [LARGE SCALE GENOMIC DNA]</scope>
    <source>
        <strain evidence="2 3">3E-1</strain>
    </source>
</reference>